<evidence type="ECO:0000256" key="2">
    <source>
        <dbReference type="ARBA" id="ARBA00004300"/>
    </source>
</evidence>
<evidence type="ECO:0000256" key="8">
    <source>
        <dbReference type="ARBA" id="ARBA00022490"/>
    </source>
</evidence>
<dbReference type="InterPro" id="IPR001611">
    <property type="entry name" value="Leu-rich_rpt"/>
</dbReference>
<dbReference type="PROSITE" id="PS00678">
    <property type="entry name" value="WD_REPEATS_1"/>
    <property type="match status" value="1"/>
</dbReference>
<keyword evidence="25" id="KW-1185">Reference proteome</keyword>
<gene>
    <name evidence="24" type="ORF">MEDL_9649</name>
</gene>
<dbReference type="PANTHER" id="PTHR24370:SF10">
    <property type="entry name" value="LEUCINE-RICH REPEAT AND WD REPEAT-CONTAINING PROTEIN 1"/>
    <property type="match status" value="1"/>
</dbReference>
<feature type="region of interest" description="Disordered" evidence="21">
    <location>
        <begin position="240"/>
        <end position="346"/>
    </location>
</feature>
<protein>
    <recommendedName>
        <fullName evidence="6">Leucine-rich repeat and WD repeat-containing protein 1</fullName>
    </recommendedName>
    <alternativeName>
        <fullName evidence="19">Origin recognition complex-associated protein</fullName>
    </alternativeName>
</protein>
<evidence type="ECO:0000256" key="1">
    <source>
        <dbReference type="ARBA" id="ARBA00004123"/>
    </source>
</evidence>
<dbReference type="PROSITE" id="PS50082">
    <property type="entry name" value="WD_REPEATS_2"/>
    <property type="match status" value="1"/>
</dbReference>
<evidence type="ECO:0000256" key="6">
    <source>
        <dbReference type="ARBA" id="ARBA00015536"/>
    </source>
</evidence>
<dbReference type="GO" id="GO:0005813">
    <property type="term" value="C:centrosome"/>
    <property type="evidence" value="ECO:0007669"/>
    <property type="project" value="UniProtKB-SubCell"/>
</dbReference>
<keyword evidence="14" id="KW-0156">Chromatin regulator</keyword>
<evidence type="ECO:0000256" key="10">
    <source>
        <dbReference type="ARBA" id="ARBA00022614"/>
    </source>
</evidence>
<evidence type="ECO:0000256" key="16">
    <source>
        <dbReference type="ARBA" id="ARBA00023212"/>
    </source>
</evidence>
<evidence type="ECO:0000256" key="3">
    <source>
        <dbReference type="ARBA" id="ARBA00004574"/>
    </source>
</evidence>
<feature type="domain" description="Leucine-rich repeat and WD repeat-containing protein 1 LRR" evidence="22">
    <location>
        <begin position="51"/>
        <end position="180"/>
    </location>
</feature>
<evidence type="ECO:0000256" key="7">
    <source>
        <dbReference type="ARBA" id="ARBA00022454"/>
    </source>
</evidence>
<keyword evidence="13" id="KW-0995">Kinetochore</keyword>
<dbReference type="PROSITE" id="PS51450">
    <property type="entry name" value="LRR"/>
    <property type="match status" value="2"/>
</dbReference>
<comment type="subcellular location">
    <subcellularLocation>
        <location evidence="4">Chromosome</location>
        <location evidence="4">Centromere</location>
        <location evidence="4">Kinetochore</location>
    </subcellularLocation>
    <subcellularLocation>
        <location evidence="3">Chromosome</location>
        <location evidence="3">Telomere</location>
    </subcellularLocation>
    <subcellularLocation>
        <location evidence="2">Cytoplasm</location>
        <location evidence="2">Cytoskeleton</location>
        <location evidence="2">Microtubule organizing center</location>
        <location evidence="2">Centrosome</location>
    </subcellularLocation>
    <subcellularLocation>
        <location evidence="1">Nucleus</location>
    </subcellularLocation>
</comment>
<dbReference type="PANTHER" id="PTHR24370">
    <property type="entry name" value="OPTICIN"/>
    <property type="match status" value="1"/>
</dbReference>
<evidence type="ECO:0000256" key="20">
    <source>
        <dbReference type="PROSITE-ProRule" id="PRU00221"/>
    </source>
</evidence>
<dbReference type="InterPro" id="IPR019775">
    <property type="entry name" value="WD40_repeat_CS"/>
</dbReference>
<name>A0A8S3QIY8_MYTED</name>
<dbReference type="EMBL" id="CAJPWZ010000487">
    <property type="protein sequence ID" value="CAG2194638.1"/>
    <property type="molecule type" value="Genomic_DNA"/>
</dbReference>
<comment type="similarity">
    <text evidence="5">Belongs to the LRWD1 family.</text>
</comment>
<dbReference type="InterPro" id="IPR032675">
    <property type="entry name" value="LRR_dom_sf"/>
</dbReference>
<evidence type="ECO:0000256" key="9">
    <source>
        <dbReference type="ARBA" id="ARBA00022574"/>
    </source>
</evidence>
<feature type="compositionally biased region" description="Low complexity" evidence="21">
    <location>
        <begin position="264"/>
        <end position="275"/>
    </location>
</feature>
<evidence type="ECO:0000313" key="25">
    <source>
        <dbReference type="Proteomes" id="UP000683360"/>
    </source>
</evidence>
<feature type="domain" description="Leucine-rich repeat and WD repeat-containing protein 1 WD" evidence="23">
    <location>
        <begin position="356"/>
        <end position="695"/>
    </location>
</feature>
<reference evidence="24" key="1">
    <citation type="submission" date="2021-03" db="EMBL/GenBank/DDBJ databases">
        <authorList>
            <person name="Bekaert M."/>
        </authorList>
    </citation>
    <scope>NUCLEOTIDE SEQUENCE</scope>
</reference>
<dbReference type="GO" id="GO:0006260">
    <property type="term" value="P:DNA replication"/>
    <property type="evidence" value="ECO:0007669"/>
    <property type="project" value="UniProtKB-KW"/>
</dbReference>
<evidence type="ECO:0000256" key="14">
    <source>
        <dbReference type="ARBA" id="ARBA00022853"/>
    </source>
</evidence>
<dbReference type="OrthoDB" id="7318948at2759"/>
<dbReference type="InterPro" id="IPR056160">
    <property type="entry name" value="WD_LRWD1"/>
</dbReference>
<keyword evidence="17" id="KW-0539">Nucleus</keyword>
<keyword evidence="11" id="KW-0235">DNA replication</keyword>
<dbReference type="InterPro" id="IPR056363">
    <property type="entry name" value="LRR_LRWD1_dom"/>
</dbReference>
<accession>A0A8S3QIY8</accession>
<dbReference type="PROSITE" id="PS50294">
    <property type="entry name" value="WD_REPEATS_REGION"/>
    <property type="match status" value="1"/>
</dbReference>
<dbReference type="AlphaFoldDB" id="A0A8S3QIY8"/>
<dbReference type="Gene3D" id="3.80.10.10">
    <property type="entry name" value="Ribonuclease Inhibitor"/>
    <property type="match status" value="1"/>
</dbReference>
<dbReference type="Pfam" id="PF23211">
    <property type="entry name" value="LRR_LRWD1"/>
    <property type="match status" value="1"/>
</dbReference>
<evidence type="ECO:0000259" key="22">
    <source>
        <dbReference type="Pfam" id="PF23211"/>
    </source>
</evidence>
<keyword evidence="15" id="KW-0779">Telomere</keyword>
<evidence type="ECO:0000256" key="5">
    <source>
        <dbReference type="ARBA" id="ARBA00007545"/>
    </source>
</evidence>
<evidence type="ECO:0000256" key="11">
    <source>
        <dbReference type="ARBA" id="ARBA00022705"/>
    </source>
</evidence>
<keyword evidence="7" id="KW-0158">Chromosome</keyword>
<evidence type="ECO:0000313" key="24">
    <source>
        <dbReference type="EMBL" id="CAG2194638.1"/>
    </source>
</evidence>
<keyword evidence="12" id="KW-0677">Repeat</keyword>
<dbReference type="GO" id="GO:0071169">
    <property type="term" value="P:establishment of protein localization to chromatin"/>
    <property type="evidence" value="ECO:0007669"/>
    <property type="project" value="TreeGrafter"/>
</dbReference>
<dbReference type="InterPro" id="IPR015943">
    <property type="entry name" value="WD40/YVTN_repeat-like_dom_sf"/>
</dbReference>
<keyword evidence="18" id="KW-0137">Centromere</keyword>
<feature type="repeat" description="WD" evidence="20">
    <location>
        <begin position="471"/>
        <end position="505"/>
    </location>
</feature>
<evidence type="ECO:0000259" key="23">
    <source>
        <dbReference type="Pfam" id="PF23215"/>
    </source>
</evidence>
<evidence type="ECO:0000256" key="4">
    <source>
        <dbReference type="ARBA" id="ARBA00004629"/>
    </source>
</evidence>
<evidence type="ECO:0000256" key="19">
    <source>
        <dbReference type="ARBA" id="ARBA00033046"/>
    </source>
</evidence>
<keyword evidence="8" id="KW-0963">Cytoplasm</keyword>
<dbReference type="InterPro" id="IPR052489">
    <property type="entry name" value="LRWD1"/>
</dbReference>
<dbReference type="GO" id="GO:0003682">
    <property type="term" value="F:chromatin binding"/>
    <property type="evidence" value="ECO:0007669"/>
    <property type="project" value="TreeGrafter"/>
</dbReference>
<organism evidence="24 25">
    <name type="scientific">Mytilus edulis</name>
    <name type="common">Blue mussel</name>
    <dbReference type="NCBI Taxonomy" id="6550"/>
    <lineage>
        <taxon>Eukaryota</taxon>
        <taxon>Metazoa</taxon>
        <taxon>Spiralia</taxon>
        <taxon>Lophotrochozoa</taxon>
        <taxon>Mollusca</taxon>
        <taxon>Bivalvia</taxon>
        <taxon>Autobranchia</taxon>
        <taxon>Pteriomorphia</taxon>
        <taxon>Mytilida</taxon>
        <taxon>Mytiloidea</taxon>
        <taxon>Mytilidae</taxon>
        <taxon>Mytilinae</taxon>
        <taxon>Mytilus</taxon>
    </lineage>
</organism>
<dbReference type="SUPFAM" id="SSF50978">
    <property type="entry name" value="WD40 repeat-like"/>
    <property type="match status" value="1"/>
</dbReference>
<dbReference type="Proteomes" id="UP000683360">
    <property type="component" value="Unassembled WGS sequence"/>
</dbReference>
<evidence type="ECO:0000256" key="17">
    <source>
        <dbReference type="ARBA" id="ARBA00023242"/>
    </source>
</evidence>
<keyword evidence="9 20" id="KW-0853">WD repeat</keyword>
<sequence>MYEKNLLPQNYDPSASFLYKADYYVLSHHFKKKIRMKITEDLVKSLCSKASLRAVQSLNLSDKEINGSLDCTVLEQLANLSVLDISQNSITDIPESFSLQRLETLDCSFNNIKSLKFIQNFKNCTQLYLDGNDDIQLSDKVKAFRMNPSIHFVDEIRRATVENFKEKFEVMVKSKWEVLFAAKYAEGFSDDQFEHVLQEFYTSLTSDLLFKNITEETEWAILKDIASEIVEKAQDKSLFTESNMSRGTPRSARLNHKWLNRNDSGPSTPSTPESSGQKDLMRVKPLTPKSGTSTPASRPSLKRGRDSTPTSSPKGQPAKRARDTTQSTPTRRPTVFTSLKTTDEQKTARLPSVGDFDPAYFIRCHSTNNDPNDNQTKVWRCAFKPTNKDKSSRLLATCGGQNVCLIDCQTGIVMKRYKDSSKEEDFYALAWSTIPYKTGSKEGKINILAVAGNNGFIKLIHPSQFVMYATMEGHHDYISCLLFHPEEPTHLFSGSKDRKIILWDVGVPDFIDYTTNYKKLMVLNTAHTDALNLVFSTKSQMLIAGCEKSCYGWRFNNKKSVSRDPNFEFLIPSTMSDIESGDSDDVEVVDGLALLPNDYIAAKCNGSGHMVIWNLHDNLPVKVIKGTKTVEVKVSALLQYTRTSVDYINLGSTSGMLTAGDDKGSLFIYQMDAFTKKHKSSSDQILGYSTKLLWPDLDISSSKEKWMNYQIVMIL</sequence>
<evidence type="ECO:0000256" key="15">
    <source>
        <dbReference type="ARBA" id="ARBA00022895"/>
    </source>
</evidence>
<dbReference type="SMART" id="SM00320">
    <property type="entry name" value="WD40"/>
    <property type="match status" value="4"/>
</dbReference>
<evidence type="ECO:0000256" key="12">
    <source>
        <dbReference type="ARBA" id="ARBA00022737"/>
    </source>
</evidence>
<dbReference type="InterPro" id="IPR036322">
    <property type="entry name" value="WD40_repeat_dom_sf"/>
</dbReference>
<dbReference type="Gene3D" id="2.130.10.10">
    <property type="entry name" value="YVTN repeat-like/Quinoprotein amine dehydrogenase"/>
    <property type="match status" value="1"/>
</dbReference>
<dbReference type="GO" id="GO:0000781">
    <property type="term" value="C:chromosome, telomeric region"/>
    <property type="evidence" value="ECO:0007669"/>
    <property type="project" value="UniProtKB-SubCell"/>
</dbReference>
<feature type="compositionally biased region" description="Polar residues" evidence="21">
    <location>
        <begin position="324"/>
        <end position="340"/>
    </location>
</feature>
<keyword evidence="10" id="KW-0433">Leucine-rich repeat</keyword>
<keyword evidence="16" id="KW-0206">Cytoskeleton</keyword>
<dbReference type="GO" id="GO:0006325">
    <property type="term" value="P:chromatin organization"/>
    <property type="evidence" value="ECO:0007669"/>
    <property type="project" value="UniProtKB-KW"/>
</dbReference>
<dbReference type="InterPro" id="IPR001680">
    <property type="entry name" value="WD40_rpt"/>
</dbReference>
<comment type="caution">
    <text evidence="24">The sequence shown here is derived from an EMBL/GenBank/DDBJ whole genome shotgun (WGS) entry which is preliminary data.</text>
</comment>
<dbReference type="GO" id="GO:0005664">
    <property type="term" value="C:nuclear origin of replication recognition complex"/>
    <property type="evidence" value="ECO:0007669"/>
    <property type="project" value="TreeGrafter"/>
</dbReference>
<dbReference type="SUPFAM" id="SSF52058">
    <property type="entry name" value="L domain-like"/>
    <property type="match status" value="1"/>
</dbReference>
<evidence type="ECO:0000256" key="21">
    <source>
        <dbReference type="SAM" id="MobiDB-lite"/>
    </source>
</evidence>
<dbReference type="Pfam" id="PF23215">
    <property type="entry name" value="WD_LRWD1"/>
    <property type="match status" value="1"/>
</dbReference>
<evidence type="ECO:0000256" key="13">
    <source>
        <dbReference type="ARBA" id="ARBA00022838"/>
    </source>
</evidence>
<dbReference type="GO" id="GO:0000776">
    <property type="term" value="C:kinetochore"/>
    <property type="evidence" value="ECO:0007669"/>
    <property type="project" value="UniProtKB-KW"/>
</dbReference>
<evidence type="ECO:0000256" key="18">
    <source>
        <dbReference type="ARBA" id="ARBA00023328"/>
    </source>
</evidence>
<proteinExistence type="inferred from homology"/>